<dbReference type="InterPro" id="IPR020095">
    <property type="entry name" value="PsdUridine_synth_TruA_C"/>
</dbReference>
<dbReference type="PANTHER" id="PTHR11142:SF10">
    <property type="entry name" value="TRNA PSEUDOURIDINE SYNTHASE"/>
    <property type="match status" value="1"/>
</dbReference>
<dbReference type="Gene3D" id="3.30.70.580">
    <property type="entry name" value="Pseudouridine synthase I, catalytic domain, N-terminal subdomain"/>
    <property type="match status" value="1"/>
</dbReference>
<proteinExistence type="predicted"/>
<organism evidence="3">
    <name type="scientific">Grammatophora oceanica</name>
    <dbReference type="NCBI Taxonomy" id="210454"/>
    <lineage>
        <taxon>Eukaryota</taxon>
        <taxon>Sar</taxon>
        <taxon>Stramenopiles</taxon>
        <taxon>Ochrophyta</taxon>
        <taxon>Bacillariophyta</taxon>
        <taxon>Fragilariophyceae</taxon>
        <taxon>Fragilariophycidae</taxon>
        <taxon>Rhabdonematales</taxon>
        <taxon>Grammatophoraceae</taxon>
        <taxon>Grammatophora</taxon>
    </lineage>
</organism>
<feature type="signal peptide" evidence="2">
    <location>
        <begin position="1"/>
        <end position="29"/>
    </location>
</feature>
<evidence type="ECO:0000313" key="3">
    <source>
        <dbReference type="EMBL" id="CAD9294556.1"/>
    </source>
</evidence>
<reference evidence="3" key="1">
    <citation type="submission" date="2021-01" db="EMBL/GenBank/DDBJ databases">
        <authorList>
            <person name="Corre E."/>
            <person name="Pelletier E."/>
            <person name="Niang G."/>
            <person name="Scheremetjew M."/>
            <person name="Finn R."/>
            <person name="Kale V."/>
            <person name="Holt S."/>
            <person name="Cochrane G."/>
            <person name="Meng A."/>
            <person name="Brown T."/>
            <person name="Cohen L."/>
        </authorList>
    </citation>
    <scope>NUCLEOTIDE SEQUENCE</scope>
    <source>
        <strain evidence="3">CCMP 410</strain>
    </source>
</reference>
<dbReference type="InterPro" id="IPR001406">
    <property type="entry name" value="PsdUridine_synth_TruA"/>
</dbReference>
<evidence type="ECO:0008006" key="4">
    <source>
        <dbReference type="Google" id="ProtNLM"/>
    </source>
</evidence>
<dbReference type="InterPro" id="IPR020103">
    <property type="entry name" value="PsdUridine_synth_cat_dom_sf"/>
</dbReference>
<keyword evidence="1" id="KW-0413">Isomerase</keyword>
<dbReference type="GO" id="GO:0003723">
    <property type="term" value="F:RNA binding"/>
    <property type="evidence" value="ECO:0007669"/>
    <property type="project" value="InterPro"/>
</dbReference>
<dbReference type="AlphaFoldDB" id="A0A7S1YE86"/>
<dbReference type="GO" id="GO:0031119">
    <property type="term" value="P:tRNA pseudouridine synthesis"/>
    <property type="evidence" value="ECO:0007669"/>
    <property type="project" value="TreeGrafter"/>
</dbReference>
<dbReference type="PANTHER" id="PTHR11142">
    <property type="entry name" value="PSEUDOURIDYLATE SYNTHASE"/>
    <property type="match status" value="1"/>
</dbReference>
<evidence type="ECO:0000256" key="2">
    <source>
        <dbReference type="SAM" id="SignalP"/>
    </source>
</evidence>
<sequence length="344" mass="38379">MVQTVQLHRIAERLMTILALLMLHLASSSDKVRLSQHELFTADPEQFSPAAQLFERLDPPDLKDLHLPVVDSSFSAPGKKKKDTYAIIVSYNGLFFPGGYHPNPSITVPTVRGTLGREVERLLESDVSLSTAGRTDAGVSAKAVLFSFKTYQDIDSIEAFLGKLNDACTPQGMTIHSVELVDKSFHATFSTKSREYIYVLPVHRSFQSGAQVARAVQNQLDQVVGEELDFFGMSKGKIETIDSLCTLQTATCCWFDGSMAASENLPFTFAEVWPTVTTPEFPGCLVFRFKANRFLKRMVRKMINSVLQEATLPKGCWRDRIMAKERGDNHPAPGEGLCFWRAYV</sequence>
<evidence type="ECO:0000256" key="1">
    <source>
        <dbReference type="ARBA" id="ARBA00023235"/>
    </source>
</evidence>
<accession>A0A7S1YE86</accession>
<gene>
    <name evidence="3" type="ORF">GOCE00092_LOCUS18577</name>
</gene>
<dbReference type="EMBL" id="HBGK01035869">
    <property type="protein sequence ID" value="CAD9294556.1"/>
    <property type="molecule type" value="Transcribed_RNA"/>
</dbReference>
<dbReference type="SUPFAM" id="SSF55120">
    <property type="entry name" value="Pseudouridine synthase"/>
    <property type="match status" value="1"/>
</dbReference>
<dbReference type="Gene3D" id="3.30.70.660">
    <property type="entry name" value="Pseudouridine synthase I, catalytic domain, C-terminal subdomain"/>
    <property type="match status" value="1"/>
</dbReference>
<protein>
    <recommendedName>
        <fullName evidence="4">tRNA pseudouridine synthase</fullName>
    </recommendedName>
</protein>
<name>A0A7S1YE86_9STRA</name>
<keyword evidence="2" id="KW-0732">Signal</keyword>
<dbReference type="GO" id="GO:0009982">
    <property type="term" value="F:pseudouridine synthase activity"/>
    <property type="evidence" value="ECO:0007669"/>
    <property type="project" value="InterPro"/>
</dbReference>
<dbReference type="InterPro" id="IPR020094">
    <property type="entry name" value="TruA/RsuA/RluB/E/F_N"/>
</dbReference>
<feature type="chain" id="PRO_5031526760" description="tRNA pseudouridine synthase" evidence="2">
    <location>
        <begin position="30"/>
        <end position="344"/>
    </location>
</feature>